<evidence type="ECO:0000256" key="1">
    <source>
        <dbReference type="ARBA" id="ARBA00023180"/>
    </source>
</evidence>
<dbReference type="GO" id="GO:0009897">
    <property type="term" value="C:external side of plasma membrane"/>
    <property type="evidence" value="ECO:0007669"/>
    <property type="project" value="TreeGrafter"/>
</dbReference>
<dbReference type="Gene3D" id="3.30.500.10">
    <property type="entry name" value="MHC class I-like antigen recognition-like"/>
    <property type="match status" value="1"/>
</dbReference>
<dbReference type="InterPro" id="IPR011162">
    <property type="entry name" value="MHC_I/II-like_Ag-recog"/>
</dbReference>
<evidence type="ECO:0000256" key="3">
    <source>
        <dbReference type="SAM" id="Phobius"/>
    </source>
</evidence>
<reference evidence="5" key="1">
    <citation type="journal article" name="BMC Genomics">
        <title>Long-read sequencing and de novo genome assembly of marine medaka (Oryzias melastigma).</title>
        <authorList>
            <person name="Liang P."/>
            <person name="Saqib H.S.A."/>
            <person name="Ni X."/>
            <person name="Shen Y."/>
        </authorList>
    </citation>
    <scope>NUCLEOTIDE SEQUENCE</scope>
    <source>
        <strain evidence="5">Bigg-433</strain>
    </source>
</reference>
<dbReference type="InterPro" id="IPR011161">
    <property type="entry name" value="MHC_I-like_Ag-recog"/>
</dbReference>
<comment type="caution">
    <text evidence="5">The sequence shown here is derived from an EMBL/GenBank/DDBJ whole genome shotgun (WGS) entry which is preliminary data.</text>
</comment>
<evidence type="ECO:0000313" key="5">
    <source>
        <dbReference type="EMBL" id="KAF6733629.1"/>
    </source>
</evidence>
<keyword evidence="3" id="KW-0472">Membrane</keyword>
<dbReference type="Pfam" id="PF00129">
    <property type="entry name" value="MHC_I"/>
    <property type="match status" value="1"/>
</dbReference>
<dbReference type="Pfam" id="PF07654">
    <property type="entry name" value="C1-set"/>
    <property type="match status" value="2"/>
</dbReference>
<dbReference type="EMBL" id="WKFB01000155">
    <property type="protein sequence ID" value="KAF6733629.1"/>
    <property type="molecule type" value="Genomic_DNA"/>
</dbReference>
<dbReference type="FunFam" id="3.30.500.10:FF:000001">
    <property type="entry name" value="H-2 class I histocompatibility antigen, alpha chain"/>
    <property type="match status" value="1"/>
</dbReference>
<dbReference type="AlphaFoldDB" id="A0A834CVC9"/>
<dbReference type="Proteomes" id="UP000646548">
    <property type="component" value="Unassembled WGS sequence"/>
</dbReference>
<evidence type="ECO:0000256" key="2">
    <source>
        <dbReference type="RuleBase" id="RU004439"/>
    </source>
</evidence>
<evidence type="ECO:0000313" key="6">
    <source>
        <dbReference type="Proteomes" id="UP000646548"/>
    </source>
</evidence>
<comment type="similarity">
    <text evidence="2">Belongs to the MHC class I family.</text>
</comment>
<organism evidence="5 6">
    <name type="scientific">Oryzias melastigma</name>
    <name type="common">Marine medaka</name>
    <dbReference type="NCBI Taxonomy" id="30732"/>
    <lineage>
        <taxon>Eukaryota</taxon>
        <taxon>Metazoa</taxon>
        <taxon>Chordata</taxon>
        <taxon>Craniata</taxon>
        <taxon>Vertebrata</taxon>
        <taxon>Euteleostomi</taxon>
        <taxon>Actinopterygii</taxon>
        <taxon>Neopterygii</taxon>
        <taxon>Teleostei</taxon>
        <taxon>Neoteleostei</taxon>
        <taxon>Acanthomorphata</taxon>
        <taxon>Ovalentaria</taxon>
        <taxon>Atherinomorphae</taxon>
        <taxon>Beloniformes</taxon>
        <taxon>Adrianichthyidae</taxon>
        <taxon>Oryziinae</taxon>
        <taxon>Oryzias</taxon>
    </lineage>
</organism>
<keyword evidence="1" id="KW-0325">Glycoprotein</keyword>
<feature type="domain" description="Ig-like" evidence="4">
    <location>
        <begin position="220"/>
        <end position="304"/>
    </location>
</feature>
<dbReference type="InterPro" id="IPR001039">
    <property type="entry name" value="MHC_I_a_a1/a2"/>
</dbReference>
<keyword evidence="3" id="KW-1133">Transmembrane helix</keyword>
<keyword evidence="3" id="KW-0812">Transmembrane</keyword>
<accession>A0A834CVC9</accession>
<dbReference type="CDD" id="cd07698">
    <property type="entry name" value="IgC1_MHC_I_alpha3"/>
    <property type="match status" value="2"/>
</dbReference>
<dbReference type="PANTHER" id="PTHR16675">
    <property type="entry name" value="MHC CLASS I-RELATED"/>
    <property type="match status" value="1"/>
</dbReference>
<proteinExistence type="inferred from homology"/>
<dbReference type="PROSITE" id="PS50835">
    <property type="entry name" value="IG_LIKE"/>
    <property type="match status" value="2"/>
</dbReference>
<sequence>MCYESLLLTNLRDSWQEAVFFFILFSVIWGPSHGAGAVTHSLQYFYTATSGISTFPEFVTVGVVDGQHFCYYDSNIKKMIPKLDWIHENEVPEYWKSQTQISIAIMHIYKIGINIIKERFNQTDGVHIIQRMYGCTWDEETGEVKGYDQYSYDGEDFIAFDPKTESWVAAKQQAVITKQSWENDKILTASKKNYLSHQCSGWLKKYVNYGRNSLMRTVSPSVSLLQKSSSSPISCHATGFYPNRAELLWKKDGEEIHEGVEKGQILPNNDGTFQMSVDLQLPSGEEMQRYECVFQLSGVKDQITKLEKTKIRTNKESLMMVIVGVVVTAVILVVLAVSAFILYKKKNEFPSVSLLQKSSSSPISCHATGFYPNRAELLWRKDGEEIHEGVEKGQILPNNDGTFQMSVDLQLPSEEEMQGYECVFQLSGVKDQITKLEKTKIRTNEGIIDYSY</sequence>
<feature type="domain" description="Ig-like" evidence="4">
    <location>
        <begin position="350"/>
        <end position="434"/>
    </location>
</feature>
<dbReference type="SUPFAM" id="SSF48726">
    <property type="entry name" value="Immunoglobulin"/>
    <property type="match status" value="2"/>
</dbReference>
<dbReference type="Gene3D" id="2.60.40.10">
    <property type="entry name" value="Immunoglobulins"/>
    <property type="match status" value="2"/>
</dbReference>
<dbReference type="SUPFAM" id="SSF54452">
    <property type="entry name" value="MHC antigen-recognition domain"/>
    <property type="match status" value="1"/>
</dbReference>
<dbReference type="GO" id="GO:0006955">
    <property type="term" value="P:immune response"/>
    <property type="evidence" value="ECO:0007669"/>
    <property type="project" value="TreeGrafter"/>
</dbReference>
<feature type="transmembrane region" description="Helical" evidence="3">
    <location>
        <begin position="318"/>
        <end position="343"/>
    </location>
</feature>
<dbReference type="GO" id="GO:0005615">
    <property type="term" value="C:extracellular space"/>
    <property type="evidence" value="ECO:0007669"/>
    <property type="project" value="TreeGrafter"/>
</dbReference>
<dbReference type="InterPro" id="IPR013783">
    <property type="entry name" value="Ig-like_fold"/>
</dbReference>
<dbReference type="PRINTS" id="PR01638">
    <property type="entry name" value="MHCCLASSI"/>
</dbReference>
<name>A0A834CVC9_ORYME</name>
<protein>
    <submittedName>
        <fullName evidence="5">DLA class I histocompatibility antigen, A9/A9 alpha chain</fullName>
    </submittedName>
</protein>
<dbReference type="SMART" id="SM00407">
    <property type="entry name" value="IGc1"/>
    <property type="match status" value="2"/>
</dbReference>
<dbReference type="InterPro" id="IPR050208">
    <property type="entry name" value="MHC_class-I_related"/>
</dbReference>
<dbReference type="InterPro" id="IPR036179">
    <property type="entry name" value="Ig-like_dom_sf"/>
</dbReference>
<dbReference type="FunFam" id="2.60.40.10:FF:000943">
    <property type="entry name" value="Classical MHC class I molecule, alpha-chain"/>
    <property type="match status" value="2"/>
</dbReference>
<dbReference type="PANTHER" id="PTHR16675:SF237">
    <property type="entry name" value="MHC CLASS I ANTIGEN TRANSCRIPT VARIANT 1-RELATED"/>
    <property type="match status" value="1"/>
</dbReference>
<dbReference type="InterPro" id="IPR007110">
    <property type="entry name" value="Ig-like_dom"/>
</dbReference>
<dbReference type="InterPro" id="IPR037055">
    <property type="entry name" value="MHC_I-like_Ag-recog_sf"/>
</dbReference>
<gene>
    <name evidence="5" type="ORF">FQA47_025023</name>
</gene>
<evidence type="ECO:0000259" key="4">
    <source>
        <dbReference type="PROSITE" id="PS50835"/>
    </source>
</evidence>
<dbReference type="InterPro" id="IPR003597">
    <property type="entry name" value="Ig_C1-set"/>
</dbReference>